<evidence type="ECO:0000256" key="1">
    <source>
        <dbReference type="SAM" id="Coils"/>
    </source>
</evidence>
<dbReference type="PANTHER" id="PTHR32114:SF2">
    <property type="entry name" value="ABC TRANSPORTER ABCH.3"/>
    <property type="match status" value="1"/>
</dbReference>
<gene>
    <name evidence="2" type="ORF">AA415_02649</name>
</gene>
<proteinExistence type="predicted"/>
<dbReference type="PANTHER" id="PTHR32114">
    <property type="entry name" value="ABC TRANSPORTER ABCH.3"/>
    <property type="match status" value="1"/>
</dbReference>
<dbReference type="Gene3D" id="3.40.50.300">
    <property type="entry name" value="P-loop containing nucleotide triphosphate hydrolases"/>
    <property type="match status" value="2"/>
</dbReference>
<dbReference type="EMBL" id="LRGC01000016">
    <property type="protein sequence ID" value="KWR52971.1"/>
    <property type="molecule type" value="Genomic_DNA"/>
</dbReference>
<feature type="coiled-coil region" evidence="1">
    <location>
        <begin position="492"/>
        <end position="613"/>
    </location>
</feature>
<feature type="coiled-coil region" evidence="1">
    <location>
        <begin position="200"/>
        <end position="227"/>
    </location>
</feature>
<reference evidence="2 3" key="1">
    <citation type="journal article" date="2016" name="BMC Genomics">
        <title>Type VI secretion systems of human gut Bacteroidales segregate into three genetic architectures, two of which are contained on mobile genetic elements.</title>
        <authorList>
            <person name="Coyne M.J."/>
            <person name="Roelofs K.G."/>
            <person name="Comstock L.E."/>
        </authorList>
    </citation>
    <scope>NUCLEOTIDE SEQUENCE [LARGE SCALE GENOMIC DNA]</scope>
    <source>
        <strain evidence="2 3">CL09T03C01</strain>
    </source>
</reference>
<dbReference type="Proteomes" id="UP000056419">
    <property type="component" value="Unassembled WGS sequence"/>
</dbReference>
<dbReference type="STRING" id="46506.AA415_02649"/>
<evidence type="ECO:0000313" key="3">
    <source>
        <dbReference type="Proteomes" id="UP000056419"/>
    </source>
</evidence>
<accession>A0A108T481</accession>
<keyword evidence="1" id="KW-0175">Coiled coil</keyword>
<dbReference type="InterPro" id="IPR027417">
    <property type="entry name" value="P-loop_NTPase"/>
</dbReference>
<comment type="caution">
    <text evidence="2">The sequence shown here is derived from an EMBL/GenBank/DDBJ whole genome shotgun (WGS) entry which is preliminary data.</text>
</comment>
<evidence type="ECO:0000313" key="2">
    <source>
        <dbReference type="EMBL" id="KWR52971.1"/>
    </source>
</evidence>
<dbReference type="AlphaFoldDB" id="A0A108T481"/>
<name>A0A108T481_BACSE</name>
<protein>
    <submittedName>
        <fullName evidence="2">Chromosome segregation protein</fullName>
    </submittedName>
</protein>
<feature type="coiled-coil region" evidence="1">
    <location>
        <begin position="380"/>
        <end position="407"/>
    </location>
</feature>
<dbReference type="PATRIC" id="fig|46506.5.peg.2843"/>
<dbReference type="SUPFAM" id="SSF52540">
    <property type="entry name" value="P-loop containing nucleoside triphosphate hydrolases"/>
    <property type="match status" value="1"/>
</dbReference>
<keyword evidence="3" id="KW-1185">Reference proteome</keyword>
<sequence length="773" mass="87316">MWTLIQVYAKNLCAFKLLDYKLLQKHTTLIFGNNMDNDSQGSNGSGKSAMLEAIAIGITGETLRKIKMDEIINDAENEAIVSLLLLNTATGQRLTIQRIISRKAAQVIKVFVCANETEDNEVCIEQASVADYNKFILETLGLTKEDIFSNFILSKHKYLSFLSSSDREKKEIINRFSNGVIVDESIIALQEDMVPIQELLKQAELSVANHTGRVETLQEQINTAITESTERSQKKAERIANWNKAIADKRNHIREQNILINKANEILDQYDKTDKVLQKLENGKKDAKECFEIISEHFASHTLPLPRNFAAISIKNQKELEVVAKEYAEVQKQLTQHDKKIVIAKDSYGKLLKQYEKFQEDFDKKSTKAEEKINMLLSSVNKLETDNSRLRTQRVQLEADIADLQKQLAGVIVCPKCQHEFTLANDIDINDVKLKLQDRKGESQDILNSIETNERSIAEITAEGRKARQEQDRLNNCKIEWSTKITETCTALDELSRGASSLANKMQALQNQMNILQKSIEGVRVNLFDDAYAILDEAIQRQESEIKRAELNINNANGAIQSYEESIHDIENASETDMIETLKANKKKYEKELTLAISQKENVEQKLNSYKEQEATFIEFKTHLANTKIDALSHITNEFLEAIGSDIRIAFSGFTVLKSGKIRDKISISIIRDGVDCGSFDKFSEGEKARVNLANILAMHKLTNINCDDNKGLDLLILDEILEATDEQGLSNIFDALNQLQITSLVVSHGNIAENYPYKTVVNKLNGISFIDA</sequence>
<organism evidence="2 3">
    <name type="scientific">Bacteroides stercoris</name>
    <dbReference type="NCBI Taxonomy" id="46506"/>
    <lineage>
        <taxon>Bacteria</taxon>
        <taxon>Pseudomonadati</taxon>
        <taxon>Bacteroidota</taxon>
        <taxon>Bacteroidia</taxon>
        <taxon>Bacteroidales</taxon>
        <taxon>Bacteroidaceae</taxon>
        <taxon>Bacteroides</taxon>
    </lineage>
</organism>
<dbReference type="RefSeq" id="WP_060386295.1">
    <property type="nucleotide sequence ID" value="NZ_LRGC01000016.1"/>
</dbReference>